<accession>A0A850HLV4</accession>
<comment type="caution">
    <text evidence="2">The sequence shown here is derived from an EMBL/GenBank/DDBJ whole genome shotgun (WGS) entry which is preliminary data.</text>
</comment>
<dbReference type="Pfam" id="PF18941">
    <property type="entry name" value="DUF5688"/>
    <property type="match status" value="1"/>
</dbReference>
<proteinExistence type="predicted"/>
<evidence type="ECO:0000313" key="1">
    <source>
        <dbReference type="EMBL" id="NSK14210.1"/>
    </source>
</evidence>
<dbReference type="Proteomes" id="UP000701680">
    <property type="component" value="Unassembled WGS sequence"/>
</dbReference>
<dbReference type="EMBL" id="JAAITX010000002">
    <property type="protein sequence ID" value="NVH57703.1"/>
    <property type="molecule type" value="Genomic_DNA"/>
</dbReference>
<dbReference type="RefSeq" id="WP_173814465.1">
    <property type="nucleotide sequence ID" value="NZ_JAAITX010000002.1"/>
</dbReference>
<dbReference type="InterPro" id="IPR043743">
    <property type="entry name" value="DUF5688"/>
</dbReference>
<reference evidence="3 4" key="1">
    <citation type="journal article" date="2020" name="Cell Host Microbe">
        <title>Functional and Genomic Variation between Human-Derived Isolates of Lachnospiraceae Reveals Inter- and Intra-Species Diversity.</title>
        <authorList>
            <person name="Sorbara M.T."/>
            <person name="Littmann E.R."/>
            <person name="Fontana E."/>
            <person name="Moody T.U."/>
            <person name="Kohout C.E."/>
            <person name="Gjonbalaj M."/>
            <person name="Eaton V."/>
            <person name="Seok R."/>
            <person name="Leiner I.M."/>
            <person name="Pamer E.G."/>
        </authorList>
    </citation>
    <scope>NUCLEOTIDE SEQUENCE [LARGE SCALE GENOMIC DNA]</scope>
    <source>
        <strain evidence="2 3">MSK.17.11</strain>
        <strain evidence="1 4">MSK.17.38</strain>
    </source>
</reference>
<dbReference type="Proteomes" id="UP000528555">
    <property type="component" value="Unassembled WGS sequence"/>
</dbReference>
<organism evidence="2 3">
    <name type="scientific">Dorea phocaeensis</name>
    <dbReference type="NCBI Taxonomy" id="2040291"/>
    <lineage>
        <taxon>Bacteria</taxon>
        <taxon>Bacillati</taxon>
        <taxon>Bacillota</taxon>
        <taxon>Clostridia</taxon>
        <taxon>Lachnospirales</taxon>
        <taxon>Lachnospiraceae</taxon>
        <taxon>Dorea</taxon>
    </lineage>
</organism>
<sequence>MTYYQFIRAVEEKVKEGVKENITVQLYTAVKNNGIKKYGLTIMEKGINISPTIYLEEYYQQFCDGDSVEEITEEILSLYQRIRFRHSWDGSLVEEYAKVKEKIVYRLINRQANRELLEGVPHQNFLDLAVIYQVLLEVSFYGTASMLISDEHLKMWNVKEAEIFARATWNTRRILPEDCQPLSEMAGGWGMEIPRGEDIFYVLTNRYRNFGAACLLYEGCLERIGEKLGENYYVLPSSVHEVIILPESKSVSKRDLTALVREVNDTQLEEEEILSDRVYYYDREYKLLRI</sequence>
<evidence type="ECO:0000313" key="3">
    <source>
        <dbReference type="Proteomes" id="UP000528555"/>
    </source>
</evidence>
<evidence type="ECO:0000313" key="4">
    <source>
        <dbReference type="Proteomes" id="UP000701680"/>
    </source>
</evidence>
<dbReference type="AlphaFoldDB" id="A0A850HLV4"/>
<name>A0A850HLV4_9FIRM</name>
<dbReference type="EMBL" id="JAAIUO010000002">
    <property type="protein sequence ID" value="NSK14210.1"/>
    <property type="molecule type" value="Genomic_DNA"/>
</dbReference>
<reference evidence="2" key="2">
    <citation type="submission" date="2020-02" db="EMBL/GenBank/DDBJ databases">
        <authorList>
            <person name="Littmann E."/>
            <person name="Sorbara M."/>
        </authorList>
    </citation>
    <scope>NUCLEOTIDE SEQUENCE</scope>
    <source>
        <strain evidence="2">MSK.17.11</strain>
        <strain evidence="1">MSK.17.38</strain>
    </source>
</reference>
<evidence type="ECO:0000313" key="2">
    <source>
        <dbReference type="EMBL" id="NVH57703.1"/>
    </source>
</evidence>
<protein>
    <submittedName>
        <fullName evidence="2">Uncharacterized protein</fullName>
    </submittedName>
</protein>
<keyword evidence="3" id="KW-1185">Reference proteome</keyword>
<gene>
    <name evidence="2" type="ORF">G5A66_03350</name>
    <name evidence="1" type="ORF">G5A75_04850</name>
</gene>